<comment type="caution">
    <text evidence="1">The sequence shown here is derived from an EMBL/GenBank/DDBJ whole genome shotgun (WGS) entry which is preliminary data.</text>
</comment>
<gene>
    <name evidence="1" type="ORF">CBW46_012625</name>
</gene>
<dbReference type="AlphaFoldDB" id="A0A2W1NMB9"/>
<evidence type="ECO:0000313" key="1">
    <source>
        <dbReference type="EMBL" id="PZE20605.1"/>
    </source>
</evidence>
<dbReference type="Pfam" id="PF07070">
    <property type="entry name" value="Spo0M"/>
    <property type="match status" value="1"/>
</dbReference>
<evidence type="ECO:0000313" key="2">
    <source>
        <dbReference type="Proteomes" id="UP000214746"/>
    </source>
</evidence>
<dbReference type="OrthoDB" id="2351239at2"/>
<dbReference type="InterPro" id="IPR009776">
    <property type="entry name" value="Spore_0_M"/>
</dbReference>
<reference evidence="1" key="1">
    <citation type="submission" date="2018-06" db="EMBL/GenBank/DDBJ databases">
        <title>Paenibacillus xerothermodurans sp. nov. an extremely dry heat resistant spore forming bacterium isolated from the soil of Cape Canaveral, Florida.</title>
        <authorList>
            <person name="Seuylemezian A."/>
            <person name="Kaur N."/>
            <person name="Patil P."/>
            <person name="Patil P."/>
            <person name="Mayilraj S."/>
            <person name="Vaishampayan P."/>
        </authorList>
    </citation>
    <scope>NUCLEOTIDE SEQUENCE [LARGE SCALE GENOMIC DNA]</scope>
    <source>
        <strain evidence="1">ATCC 27380</strain>
    </source>
</reference>
<organism evidence="1 2">
    <name type="scientific">Paenibacillus xerothermodurans</name>
    <dbReference type="NCBI Taxonomy" id="1977292"/>
    <lineage>
        <taxon>Bacteria</taxon>
        <taxon>Bacillati</taxon>
        <taxon>Bacillota</taxon>
        <taxon>Bacilli</taxon>
        <taxon>Bacillales</taxon>
        <taxon>Paenibacillaceae</taxon>
        <taxon>Paenibacillus</taxon>
    </lineage>
</organism>
<accession>A0A2W1NMB9</accession>
<proteinExistence type="predicted"/>
<dbReference type="EMBL" id="NHRJ02000006">
    <property type="protein sequence ID" value="PZE20605.1"/>
    <property type="molecule type" value="Genomic_DNA"/>
</dbReference>
<dbReference type="Proteomes" id="UP000214746">
    <property type="component" value="Unassembled WGS sequence"/>
</dbReference>
<name>A0A2W1NMB9_PAEXE</name>
<keyword evidence="2" id="KW-1185">Reference proteome</keyword>
<dbReference type="PANTHER" id="PTHR40053">
    <property type="entry name" value="SPORULATION-CONTROL PROTEIN SPO0M"/>
    <property type="match status" value="1"/>
</dbReference>
<sequence length="254" mass="28532">MSFFKNVLASIGVGAATVNTILDNTSGEVRAGGEVCGRVVVTGGDVPQEINAVYLYLTTSYIREVDDKKIRENGTISRFALNEAFTIQANTTREIPFSFMIPYTTPISAGGTQVWVKTGLDIASALDAADHDYIKVLPHPIVANILDAMALLGFRLRQVECEYAPRSRMGFPFVQEFEFKPGREFRGLDELEVAFFPHEDHVEVFMEIDRKSSGIMKLLDLDETRIRFTIREEDVSRGNEALAEHISQLIRRYM</sequence>
<dbReference type="PANTHER" id="PTHR40053:SF1">
    <property type="entry name" value="SPORULATION-CONTROL PROTEIN SPO0M"/>
    <property type="match status" value="1"/>
</dbReference>
<protein>
    <submittedName>
        <fullName evidence="1">Sporulation protein SpoOM</fullName>
    </submittedName>
</protein>
<dbReference type="RefSeq" id="WP_089200358.1">
    <property type="nucleotide sequence ID" value="NZ_NHRJ02000006.1"/>
</dbReference>